<dbReference type="Proteomes" id="UP001057402">
    <property type="component" value="Chromosome 7"/>
</dbReference>
<dbReference type="EMBL" id="CM042886">
    <property type="protein sequence ID" value="KAI4340977.1"/>
    <property type="molecule type" value="Genomic_DNA"/>
</dbReference>
<comment type="caution">
    <text evidence="1">The sequence shown here is derived from an EMBL/GenBank/DDBJ whole genome shotgun (WGS) entry which is preliminary data.</text>
</comment>
<reference evidence="2" key="1">
    <citation type="journal article" date="2023" name="Front. Plant Sci.">
        <title>Chromosomal-level genome assembly of Melastoma candidum provides insights into trichome evolution.</title>
        <authorList>
            <person name="Zhong Y."/>
            <person name="Wu W."/>
            <person name="Sun C."/>
            <person name="Zou P."/>
            <person name="Liu Y."/>
            <person name="Dai S."/>
            <person name="Zhou R."/>
        </authorList>
    </citation>
    <scope>NUCLEOTIDE SEQUENCE [LARGE SCALE GENOMIC DNA]</scope>
</reference>
<proteinExistence type="predicted"/>
<accession>A0ACB9NWG2</accession>
<evidence type="ECO:0000313" key="2">
    <source>
        <dbReference type="Proteomes" id="UP001057402"/>
    </source>
</evidence>
<name>A0ACB9NWG2_9MYRT</name>
<keyword evidence="2" id="KW-1185">Reference proteome</keyword>
<gene>
    <name evidence="1" type="ORF">MLD38_025760</name>
</gene>
<sequence>MDDHPKLLLQLSLLSLLLLLFLSASLRCDGYVSAVEDPGMTRDGLRVAFDAWNFCNEVGVEALGMGCPKAADCFDLFVKHSHRRKRRGRLLLQMKSHYHSSSPRLHKVAEDHNKLGVGQSFPGVDRSALRNADFYAAQKEVFLGSLCEVRDRPNPWQFWMVMLKNGNYNGRSSLCPQNGKKALLPPDSLKFPCFGVGCMNQLDLYHHRTEISENGTMRGGFNGTYELGSRITEDGIGGVSFYEVIWEKKIRFGSWVFHHKLKTSKKYPWLMLYLRADATKWLSGGYHYDTRGMLKTVRSLPRHYKFFSWLDFDTTSEYMSEVCENRRRIDDRVDQSWLLLRDTLT</sequence>
<evidence type="ECO:0000313" key="1">
    <source>
        <dbReference type="EMBL" id="KAI4340977.1"/>
    </source>
</evidence>
<protein>
    <submittedName>
        <fullName evidence="1">Uncharacterized protein</fullName>
    </submittedName>
</protein>
<organism evidence="1 2">
    <name type="scientific">Melastoma candidum</name>
    <dbReference type="NCBI Taxonomy" id="119954"/>
    <lineage>
        <taxon>Eukaryota</taxon>
        <taxon>Viridiplantae</taxon>
        <taxon>Streptophyta</taxon>
        <taxon>Embryophyta</taxon>
        <taxon>Tracheophyta</taxon>
        <taxon>Spermatophyta</taxon>
        <taxon>Magnoliopsida</taxon>
        <taxon>eudicotyledons</taxon>
        <taxon>Gunneridae</taxon>
        <taxon>Pentapetalae</taxon>
        <taxon>rosids</taxon>
        <taxon>malvids</taxon>
        <taxon>Myrtales</taxon>
        <taxon>Melastomataceae</taxon>
        <taxon>Melastomatoideae</taxon>
        <taxon>Melastomateae</taxon>
        <taxon>Melastoma</taxon>
    </lineage>
</organism>